<dbReference type="PANTHER" id="PTHR10430">
    <property type="entry name" value="PEROXIREDOXIN"/>
    <property type="match status" value="1"/>
</dbReference>
<dbReference type="OrthoDB" id="1882547at2759"/>
<reference evidence="10" key="2">
    <citation type="submission" date="2015-01" db="EMBL/GenBank/DDBJ databases">
        <title>Evolutionary Origins and Diversification of the Mycorrhizal Mutualists.</title>
        <authorList>
            <consortium name="DOE Joint Genome Institute"/>
            <consortium name="Mycorrhizal Genomics Consortium"/>
            <person name="Kohler A."/>
            <person name="Kuo A."/>
            <person name="Nagy L.G."/>
            <person name="Floudas D."/>
            <person name="Copeland A."/>
            <person name="Barry K.W."/>
            <person name="Cichocki N."/>
            <person name="Veneault-Fourrey C."/>
            <person name="LaButti K."/>
            <person name="Lindquist E.A."/>
            <person name="Lipzen A."/>
            <person name="Lundell T."/>
            <person name="Morin E."/>
            <person name="Murat C."/>
            <person name="Riley R."/>
            <person name="Ohm R."/>
            <person name="Sun H."/>
            <person name="Tunlid A."/>
            <person name="Henrissat B."/>
            <person name="Grigoriev I.V."/>
            <person name="Hibbett D.S."/>
            <person name="Martin F."/>
        </authorList>
    </citation>
    <scope>NUCLEOTIDE SEQUENCE [LARGE SCALE GENOMIC DNA]</scope>
    <source>
        <strain evidence="10">UH-Slu-Lm8-n1</strain>
    </source>
</reference>
<proteinExistence type="inferred from homology"/>
<dbReference type="PANTHER" id="PTHR10430:SF39">
    <property type="entry name" value="PEROXISOMAL MEMBRANE ASSOCIATED PROTEIN 20"/>
    <property type="match status" value="1"/>
</dbReference>
<dbReference type="GO" id="GO:0008379">
    <property type="term" value="F:thioredoxin peroxidase activity"/>
    <property type="evidence" value="ECO:0007669"/>
    <property type="project" value="InterPro"/>
</dbReference>
<evidence type="ECO:0000256" key="6">
    <source>
        <dbReference type="PIRSR" id="PIRSR637944-1"/>
    </source>
</evidence>
<feature type="domain" description="Thioredoxin" evidence="8">
    <location>
        <begin position="25"/>
        <end position="178"/>
    </location>
</feature>
<dbReference type="Gene3D" id="3.40.30.10">
    <property type="entry name" value="Glutaredoxin"/>
    <property type="match status" value="1"/>
</dbReference>
<evidence type="ECO:0000256" key="3">
    <source>
        <dbReference type="ARBA" id="ARBA00022862"/>
    </source>
</evidence>
<dbReference type="Pfam" id="PF08534">
    <property type="entry name" value="Redoxin"/>
    <property type="match status" value="1"/>
</dbReference>
<evidence type="ECO:0000256" key="5">
    <source>
        <dbReference type="ARBA" id="ARBA00023284"/>
    </source>
</evidence>
<dbReference type="GO" id="GO:0005777">
    <property type="term" value="C:peroxisome"/>
    <property type="evidence" value="ECO:0007669"/>
    <property type="project" value="TreeGrafter"/>
</dbReference>
<gene>
    <name evidence="9" type="ORF">CY34DRAFT_809631</name>
</gene>
<evidence type="ECO:0000313" key="10">
    <source>
        <dbReference type="Proteomes" id="UP000054485"/>
    </source>
</evidence>
<dbReference type="InterPro" id="IPR036249">
    <property type="entry name" value="Thioredoxin-like_sf"/>
</dbReference>
<keyword evidence="5 7" id="KW-0676">Redox-active center</keyword>
<protein>
    <recommendedName>
        <fullName evidence="8">Thioredoxin domain-containing protein</fullName>
    </recommendedName>
</protein>
<evidence type="ECO:0000256" key="2">
    <source>
        <dbReference type="ARBA" id="ARBA00022559"/>
    </source>
</evidence>
<evidence type="ECO:0000256" key="4">
    <source>
        <dbReference type="ARBA" id="ARBA00023002"/>
    </source>
</evidence>
<dbReference type="PROSITE" id="PS51352">
    <property type="entry name" value="THIOREDOXIN_2"/>
    <property type="match status" value="1"/>
</dbReference>
<dbReference type="EMBL" id="KN835407">
    <property type="protein sequence ID" value="KIK38189.1"/>
    <property type="molecule type" value="Genomic_DNA"/>
</dbReference>
<dbReference type="Proteomes" id="UP000054485">
    <property type="component" value="Unassembled WGS sequence"/>
</dbReference>
<evidence type="ECO:0000313" key="9">
    <source>
        <dbReference type="EMBL" id="KIK38189.1"/>
    </source>
</evidence>
<dbReference type="AlphaFoldDB" id="A0A0D0AJ70"/>
<name>A0A0D0AJ70_9AGAM</name>
<keyword evidence="4 7" id="KW-0560">Oxidoreductase</keyword>
<sequence length="178" mass="18717">MASILANVAQAAHSAAAAMLSAAQIEAGDPIPQKPVKEEDPEHSITLDLSGKNIILGVPGAFTPPCSSQVPQYIADYEKFKEKGVKNIYVVAVNDAFVVKAWKEKLAPQGTGVRFIADDKGEFTSGVGLLFDASGLLGSPRSKRYVIVAQDGKVDLIAVEEQPANITSTAANVVIAQL</sequence>
<accession>A0A0D0AJ70</accession>
<evidence type="ECO:0000259" key="8">
    <source>
        <dbReference type="PROSITE" id="PS51352"/>
    </source>
</evidence>
<dbReference type="InterPro" id="IPR037944">
    <property type="entry name" value="PRX5-like"/>
</dbReference>
<dbReference type="InParanoid" id="A0A0D0AJ70"/>
<feature type="active site" description="Cysteine sulfenic acid (-SOH) intermediate" evidence="6">
    <location>
        <position position="66"/>
    </location>
</feature>
<comment type="similarity">
    <text evidence="1 7">Belongs to the peroxiredoxin family. Prx5 subfamily.</text>
</comment>
<dbReference type="SUPFAM" id="SSF52833">
    <property type="entry name" value="Thioredoxin-like"/>
    <property type="match status" value="1"/>
</dbReference>
<reference evidence="9 10" key="1">
    <citation type="submission" date="2014-04" db="EMBL/GenBank/DDBJ databases">
        <authorList>
            <consortium name="DOE Joint Genome Institute"/>
            <person name="Kuo A."/>
            <person name="Ruytinx J."/>
            <person name="Rineau F."/>
            <person name="Colpaert J."/>
            <person name="Kohler A."/>
            <person name="Nagy L.G."/>
            <person name="Floudas D."/>
            <person name="Copeland A."/>
            <person name="Barry K.W."/>
            <person name="Cichocki N."/>
            <person name="Veneault-Fourrey C."/>
            <person name="LaButti K."/>
            <person name="Lindquist E.A."/>
            <person name="Lipzen A."/>
            <person name="Lundell T."/>
            <person name="Morin E."/>
            <person name="Murat C."/>
            <person name="Sun H."/>
            <person name="Tunlid A."/>
            <person name="Henrissat B."/>
            <person name="Grigoriev I.V."/>
            <person name="Hibbett D.S."/>
            <person name="Martin F."/>
            <person name="Nordberg H.P."/>
            <person name="Cantor M.N."/>
            <person name="Hua S.X."/>
        </authorList>
    </citation>
    <scope>NUCLEOTIDE SEQUENCE [LARGE SCALE GENOMIC DNA]</scope>
    <source>
        <strain evidence="9 10">UH-Slu-Lm8-n1</strain>
    </source>
</reference>
<keyword evidence="2 7" id="KW-0575">Peroxidase</keyword>
<dbReference type="GO" id="GO:0045454">
    <property type="term" value="P:cell redox homeostasis"/>
    <property type="evidence" value="ECO:0007669"/>
    <property type="project" value="TreeGrafter"/>
</dbReference>
<dbReference type="GO" id="GO:0034599">
    <property type="term" value="P:cellular response to oxidative stress"/>
    <property type="evidence" value="ECO:0007669"/>
    <property type="project" value="InterPro"/>
</dbReference>
<organism evidence="9 10">
    <name type="scientific">Suillus luteus UH-Slu-Lm8-n1</name>
    <dbReference type="NCBI Taxonomy" id="930992"/>
    <lineage>
        <taxon>Eukaryota</taxon>
        <taxon>Fungi</taxon>
        <taxon>Dikarya</taxon>
        <taxon>Basidiomycota</taxon>
        <taxon>Agaricomycotina</taxon>
        <taxon>Agaricomycetes</taxon>
        <taxon>Agaricomycetidae</taxon>
        <taxon>Boletales</taxon>
        <taxon>Suillineae</taxon>
        <taxon>Suillaceae</taxon>
        <taxon>Suillus</taxon>
    </lineage>
</organism>
<dbReference type="STRING" id="930992.A0A0D0AJ70"/>
<dbReference type="InterPro" id="IPR013740">
    <property type="entry name" value="Redoxin"/>
</dbReference>
<dbReference type="InterPro" id="IPR013766">
    <property type="entry name" value="Thioredoxin_domain"/>
</dbReference>
<dbReference type="FunCoup" id="A0A0D0AJ70">
    <property type="interactions" value="226"/>
</dbReference>
<keyword evidence="10" id="KW-1185">Reference proteome</keyword>
<evidence type="ECO:0000256" key="1">
    <source>
        <dbReference type="ARBA" id="ARBA00010505"/>
    </source>
</evidence>
<dbReference type="GO" id="GO:0005739">
    <property type="term" value="C:mitochondrion"/>
    <property type="evidence" value="ECO:0007669"/>
    <property type="project" value="TreeGrafter"/>
</dbReference>
<dbReference type="GO" id="GO:0005829">
    <property type="term" value="C:cytosol"/>
    <property type="evidence" value="ECO:0007669"/>
    <property type="project" value="TreeGrafter"/>
</dbReference>
<keyword evidence="3 7" id="KW-0049">Antioxidant</keyword>
<dbReference type="CDD" id="cd03013">
    <property type="entry name" value="PRX5_like"/>
    <property type="match status" value="1"/>
</dbReference>
<comment type="function">
    <text evidence="7">Thiol-specific peroxidase that catalyzes the reduction of hydrogen peroxide and organic hydroperoxides to water and alcohols, respectively. Plays a role in cell protection against oxidative stress by detoxifying peroxides.</text>
</comment>
<dbReference type="HOGENOM" id="CLU_072440_3_1_1"/>
<dbReference type="GO" id="GO:0042744">
    <property type="term" value="P:hydrogen peroxide catabolic process"/>
    <property type="evidence" value="ECO:0007669"/>
    <property type="project" value="TreeGrafter"/>
</dbReference>
<evidence type="ECO:0000256" key="7">
    <source>
        <dbReference type="RuleBase" id="RU366011"/>
    </source>
</evidence>